<evidence type="ECO:0000313" key="10">
    <source>
        <dbReference type="Proteomes" id="UP000078544"/>
    </source>
</evidence>
<keyword evidence="5" id="KW-0539">Nucleus</keyword>
<organism evidence="9 10">
    <name type="scientific">Moelleriella libera RCEF 2490</name>
    <dbReference type="NCBI Taxonomy" id="1081109"/>
    <lineage>
        <taxon>Eukaryota</taxon>
        <taxon>Fungi</taxon>
        <taxon>Dikarya</taxon>
        <taxon>Ascomycota</taxon>
        <taxon>Pezizomycotina</taxon>
        <taxon>Sordariomycetes</taxon>
        <taxon>Hypocreomycetidae</taxon>
        <taxon>Hypocreales</taxon>
        <taxon>Clavicipitaceae</taxon>
        <taxon>Moelleriella</taxon>
    </lineage>
</organism>
<dbReference type="Gene3D" id="3.30.40.10">
    <property type="entry name" value="Zinc/RING finger domain, C3HC4 (zinc finger)"/>
    <property type="match status" value="1"/>
</dbReference>
<feature type="compositionally biased region" description="Basic and acidic residues" evidence="7">
    <location>
        <begin position="10"/>
        <end position="28"/>
    </location>
</feature>
<dbReference type="InterPro" id="IPR013083">
    <property type="entry name" value="Znf_RING/FYVE/PHD"/>
</dbReference>
<comment type="subcellular location">
    <subcellularLocation>
        <location evidence="1">Nucleus</location>
    </subcellularLocation>
</comment>
<gene>
    <name evidence="9" type="ORF">AAL_02505</name>
</gene>
<dbReference type="InterPro" id="IPR019786">
    <property type="entry name" value="Zinc_finger_PHD-type_CS"/>
</dbReference>
<dbReference type="SMART" id="SM00249">
    <property type="entry name" value="PHD"/>
    <property type="match status" value="1"/>
</dbReference>
<evidence type="ECO:0000256" key="2">
    <source>
        <dbReference type="ARBA" id="ARBA00022723"/>
    </source>
</evidence>
<evidence type="ECO:0000259" key="8">
    <source>
        <dbReference type="PROSITE" id="PS50016"/>
    </source>
</evidence>
<dbReference type="InterPro" id="IPR001965">
    <property type="entry name" value="Znf_PHD"/>
</dbReference>
<comment type="caution">
    <text evidence="9">The sequence shown here is derived from an EMBL/GenBank/DDBJ whole genome shotgun (WGS) entry which is preliminary data.</text>
</comment>
<feature type="compositionally biased region" description="Basic residues" evidence="7">
    <location>
        <begin position="82"/>
        <end position="97"/>
    </location>
</feature>
<dbReference type="PROSITE" id="PS01359">
    <property type="entry name" value="ZF_PHD_1"/>
    <property type="match status" value="1"/>
</dbReference>
<dbReference type="PANTHER" id="PTHR46174:SF1">
    <property type="entry name" value="CXXC-TYPE ZINC FINGER PROTEIN 1"/>
    <property type="match status" value="1"/>
</dbReference>
<dbReference type="Pfam" id="PF00628">
    <property type="entry name" value="PHD"/>
    <property type="match status" value="1"/>
</dbReference>
<dbReference type="AlphaFoldDB" id="A0A168EMF2"/>
<proteinExistence type="predicted"/>
<keyword evidence="3 6" id="KW-0863">Zinc-finger</keyword>
<dbReference type="STRING" id="1081109.A0A168EMF2"/>
<dbReference type="PROSITE" id="PS50016">
    <property type="entry name" value="ZF_PHD_2"/>
    <property type="match status" value="1"/>
</dbReference>
<accession>A0A168EMF2</accession>
<reference evidence="9 10" key="1">
    <citation type="journal article" date="2016" name="Genome Biol. Evol.">
        <title>Divergent and convergent evolution of fungal pathogenicity.</title>
        <authorList>
            <person name="Shang Y."/>
            <person name="Xiao G."/>
            <person name="Zheng P."/>
            <person name="Cen K."/>
            <person name="Zhan S."/>
            <person name="Wang C."/>
        </authorList>
    </citation>
    <scope>NUCLEOTIDE SEQUENCE [LARGE SCALE GENOMIC DNA]</scope>
    <source>
        <strain evidence="9 10">RCEF 2490</strain>
    </source>
</reference>
<evidence type="ECO:0000256" key="4">
    <source>
        <dbReference type="ARBA" id="ARBA00022833"/>
    </source>
</evidence>
<dbReference type="GO" id="GO:0045893">
    <property type="term" value="P:positive regulation of DNA-templated transcription"/>
    <property type="evidence" value="ECO:0007669"/>
    <property type="project" value="TreeGrafter"/>
</dbReference>
<evidence type="ECO:0000256" key="6">
    <source>
        <dbReference type="PROSITE-ProRule" id="PRU00146"/>
    </source>
</evidence>
<dbReference type="EMBL" id="AZGY01000004">
    <property type="protein sequence ID" value="KZZ98954.1"/>
    <property type="molecule type" value="Genomic_DNA"/>
</dbReference>
<name>A0A168EMF2_9HYPO</name>
<evidence type="ECO:0000256" key="7">
    <source>
        <dbReference type="SAM" id="MobiDB-lite"/>
    </source>
</evidence>
<feature type="domain" description="PHD-type" evidence="8">
    <location>
        <begin position="120"/>
        <end position="171"/>
    </location>
</feature>
<dbReference type="Proteomes" id="UP000078544">
    <property type="component" value="Unassembled WGS sequence"/>
</dbReference>
<dbReference type="PANTHER" id="PTHR46174">
    <property type="entry name" value="CXXC-TYPE ZINC FINGER PROTEIN 1"/>
    <property type="match status" value="1"/>
</dbReference>
<evidence type="ECO:0000256" key="5">
    <source>
        <dbReference type="ARBA" id="ARBA00023242"/>
    </source>
</evidence>
<keyword evidence="4" id="KW-0862">Zinc</keyword>
<dbReference type="InterPro" id="IPR011011">
    <property type="entry name" value="Znf_FYVE_PHD"/>
</dbReference>
<sequence length="440" mass="48725">MEPLAALGSSHEDRLRSESADRAIKSEHAFSSPRLPVTDITSAPFEPSPTPLPSTETADPGVMPATSGHPAKRKATATAAKRGPKRSKPGPKKKSKAAKAGSTAADQDEEASGEDESDNGPYCVCRGPDDHRWMICCELCEDWFHGECININKEIGENLIERFICPSCTEDDVATIYKKTCGLSTCRKPARLAQIKTSAFCSDEHVQTWWERLVGRLPKAKGKSGTHGPLAQEELMALLSIGDTGTDGSWTLFKAPFSDVQMSGTDPAKDTALPEILSEEEKELLANKAKARQDLEEETLMCRKMLTLIELVQGRRRAAIKAGLFGEDICGYDTRLDSVSARDVFATWAKSHEGEEVLDKGRLGDPLGEDDPVRGMCDRKRCKPHAGWQKLFSLDVKNRIRENAQESSGLKREEDVIREAANERWRRKQTEHNWVEVIEH</sequence>
<dbReference type="SUPFAM" id="SSF57903">
    <property type="entry name" value="FYVE/PHD zinc finger"/>
    <property type="match status" value="1"/>
</dbReference>
<protein>
    <submittedName>
        <fullName evidence="9">Set1 complex component spp1</fullName>
    </submittedName>
</protein>
<feature type="compositionally biased region" description="Acidic residues" evidence="7">
    <location>
        <begin position="106"/>
        <end position="118"/>
    </location>
</feature>
<keyword evidence="10" id="KW-1185">Reference proteome</keyword>
<evidence type="ECO:0000313" key="9">
    <source>
        <dbReference type="EMBL" id="KZZ98954.1"/>
    </source>
</evidence>
<evidence type="ECO:0000256" key="1">
    <source>
        <dbReference type="ARBA" id="ARBA00004123"/>
    </source>
</evidence>
<dbReference type="GO" id="GO:0008270">
    <property type="term" value="F:zinc ion binding"/>
    <property type="evidence" value="ECO:0007669"/>
    <property type="project" value="UniProtKB-KW"/>
</dbReference>
<keyword evidence="2" id="KW-0479">Metal-binding</keyword>
<dbReference type="InterPro" id="IPR019787">
    <property type="entry name" value="Znf_PHD-finger"/>
</dbReference>
<dbReference type="OrthoDB" id="436852at2759"/>
<dbReference type="InterPro" id="IPR037869">
    <property type="entry name" value="Spp1/CFP1"/>
</dbReference>
<evidence type="ECO:0000256" key="3">
    <source>
        <dbReference type="ARBA" id="ARBA00022771"/>
    </source>
</evidence>
<feature type="region of interest" description="Disordered" evidence="7">
    <location>
        <begin position="1"/>
        <end position="121"/>
    </location>
</feature>
<dbReference type="GO" id="GO:0048188">
    <property type="term" value="C:Set1C/COMPASS complex"/>
    <property type="evidence" value="ECO:0007669"/>
    <property type="project" value="InterPro"/>
</dbReference>